<evidence type="ECO:0000313" key="1">
    <source>
        <dbReference type="EMBL" id="MBM7035024.1"/>
    </source>
</evidence>
<gene>
    <name evidence="1" type="ORF">JQC93_01290</name>
</gene>
<name>A0ABS2HG43_9VIBR</name>
<evidence type="ECO:0000313" key="2">
    <source>
        <dbReference type="Proteomes" id="UP000809621"/>
    </source>
</evidence>
<accession>A0ABS2HG43</accession>
<protein>
    <submittedName>
        <fullName evidence="1">DUF924 domain-containing protein</fullName>
    </submittedName>
</protein>
<dbReference type="SUPFAM" id="SSF48452">
    <property type="entry name" value="TPR-like"/>
    <property type="match status" value="1"/>
</dbReference>
<dbReference type="Gene3D" id="1.20.58.320">
    <property type="entry name" value="TPR-like"/>
    <property type="match status" value="1"/>
</dbReference>
<sequence length="179" mass="20747">MTHEDVMTFWFSELEPKQWWVKDQALDEQIKHRFGAVHQQAHSGEHASWRNTARGSLAEVIVLDQFSRNIFRDAPESFASDPLALALAQTAISKGFDRELTQTECGFLYMPFMHSESPLVHLEAVKLIQQLDNPEQLDFEYKHKAIIDKFGRYPHRNAILDRTSTEEELAFLQQPNSSF</sequence>
<proteinExistence type="predicted"/>
<organism evidence="1 2">
    <name type="scientific">Vibrio ulleungensis</name>
    <dbReference type="NCBI Taxonomy" id="2807619"/>
    <lineage>
        <taxon>Bacteria</taxon>
        <taxon>Pseudomonadati</taxon>
        <taxon>Pseudomonadota</taxon>
        <taxon>Gammaproteobacteria</taxon>
        <taxon>Vibrionales</taxon>
        <taxon>Vibrionaceae</taxon>
        <taxon>Vibrio</taxon>
    </lineage>
</organism>
<dbReference type="RefSeq" id="WP_205156664.1">
    <property type="nucleotide sequence ID" value="NZ_JAFEUM010000001.1"/>
</dbReference>
<dbReference type="InterPro" id="IPR011990">
    <property type="entry name" value="TPR-like_helical_dom_sf"/>
</dbReference>
<keyword evidence="2" id="KW-1185">Reference proteome</keyword>
<dbReference type="InterPro" id="IPR010323">
    <property type="entry name" value="DUF924"/>
</dbReference>
<dbReference type="EMBL" id="JAFEUM010000001">
    <property type="protein sequence ID" value="MBM7035024.1"/>
    <property type="molecule type" value="Genomic_DNA"/>
</dbReference>
<dbReference type="Pfam" id="PF06041">
    <property type="entry name" value="DUF924"/>
    <property type="match status" value="1"/>
</dbReference>
<reference evidence="1 2" key="1">
    <citation type="submission" date="2021-02" db="EMBL/GenBank/DDBJ databases">
        <authorList>
            <person name="Park J.-S."/>
        </authorList>
    </citation>
    <scope>NUCLEOTIDE SEQUENCE [LARGE SCALE GENOMIC DNA]</scope>
    <source>
        <strain evidence="1 2">188UL20-2</strain>
    </source>
</reference>
<dbReference type="Gene3D" id="1.25.40.10">
    <property type="entry name" value="Tetratricopeptide repeat domain"/>
    <property type="match status" value="1"/>
</dbReference>
<comment type="caution">
    <text evidence="1">The sequence shown here is derived from an EMBL/GenBank/DDBJ whole genome shotgun (WGS) entry which is preliminary data.</text>
</comment>
<dbReference type="Proteomes" id="UP000809621">
    <property type="component" value="Unassembled WGS sequence"/>
</dbReference>